<dbReference type="WBParaSite" id="HCON_00032660-00001">
    <property type="protein sequence ID" value="HCON_00032660-00001"/>
    <property type="gene ID" value="HCON_00032660"/>
</dbReference>
<evidence type="ECO:0000313" key="8">
    <source>
        <dbReference type="Proteomes" id="UP000025227"/>
    </source>
</evidence>
<evidence type="ECO:0000313" key="9">
    <source>
        <dbReference type="WBParaSite" id="HCON_00032660-00001"/>
    </source>
</evidence>
<evidence type="ECO:0000256" key="1">
    <source>
        <dbReference type="ARBA" id="ARBA00004434"/>
    </source>
</evidence>
<comment type="subcellular location">
    <subcellularLocation>
        <location evidence="1">Mitochondrion inner membrane</location>
        <topology evidence="1">Single-pass membrane protein</topology>
    </subcellularLocation>
</comment>
<dbReference type="AlphaFoldDB" id="A0A7I4Y0I2"/>
<organism evidence="8 9">
    <name type="scientific">Haemonchus contortus</name>
    <name type="common">Barber pole worm</name>
    <dbReference type="NCBI Taxonomy" id="6289"/>
    <lineage>
        <taxon>Eukaryota</taxon>
        <taxon>Metazoa</taxon>
        <taxon>Ecdysozoa</taxon>
        <taxon>Nematoda</taxon>
        <taxon>Chromadorea</taxon>
        <taxon>Rhabditida</taxon>
        <taxon>Rhabditina</taxon>
        <taxon>Rhabditomorpha</taxon>
        <taxon>Strongyloidea</taxon>
        <taxon>Trichostrongylidae</taxon>
        <taxon>Haemonchus</taxon>
    </lineage>
</organism>
<keyword evidence="8" id="KW-1185">Reference proteome</keyword>
<dbReference type="OrthoDB" id="9974841at2759"/>
<evidence type="ECO:0000256" key="7">
    <source>
        <dbReference type="SAM" id="Phobius"/>
    </source>
</evidence>
<evidence type="ECO:0000256" key="5">
    <source>
        <dbReference type="ARBA" id="ARBA00023128"/>
    </source>
</evidence>
<evidence type="ECO:0000256" key="4">
    <source>
        <dbReference type="ARBA" id="ARBA00022792"/>
    </source>
</evidence>
<dbReference type="OMA" id="HDGWANA"/>
<accession>A0A7I4Y0I2</accession>
<keyword evidence="7" id="KW-1133">Transmembrane helix</keyword>
<evidence type="ECO:0000256" key="3">
    <source>
        <dbReference type="ARBA" id="ARBA00010514"/>
    </source>
</evidence>
<keyword evidence="7" id="KW-0812">Transmembrane</keyword>
<reference evidence="9" key="1">
    <citation type="submission" date="2020-12" db="UniProtKB">
        <authorList>
            <consortium name="WormBaseParasite"/>
        </authorList>
    </citation>
    <scope>IDENTIFICATION</scope>
    <source>
        <strain evidence="9">MHco3</strain>
    </source>
</reference>
<dbReference type="Proteomes" id="UP000025227">
    <property type="component" value="Unplaced"/>
</dbReference>
<dbReference type="InterPro" id="IPR004202">
    <property type="entry name" value="COX7C/Cox8"/>
</dbReference>
<protein>
    <submittedName>
        <fullName evidence="9">Cytochrome c oxidase polypeptide VIIc</fullName>
    </submittedName>
</protein>
<dbReference type="UniPathway" id="UPA00705"/>
<evidence type="ECO:0000256" key="6">
    <source>
        <dbReference type="ARBA" id="ARBA00023136"/>
    </source>
</evidence>
<dbReference type="InterPro" id="IPR036636">
    <property type="entry name" value="COX7C/Cox8_sf"/>
</dbReference>
<dbReference type="GO" id="GO:0006123">
    <property type="term" value="P:mitochondrial electron transport, cytochrome c to oxygen"/>
    <property type="evidence" value="ECO:0007669"/>
    <property type="project" value="InterPro"/>
</dbReference>
<dbReference type="GO" id="GO:0005743">
    <property type="term" value="C:mitochondrial inner membrane"/>
    <property type="evidence" value="ECO:0007669"/>
    <property type="project" value="UniProtKB-SubCell"/>
</dbReference>
<feature type="transmembrane region" description="Helical" evidence="7">
    <location>
        <begin position="50"/>
        <end position="71"/>
    </location>
</feature>
<dbReference type="Gene3D" id="4.10.49.10">
    <property type="entry name" value="Cytochrome c oxidase subunit VIIc"/>
    <property type="match status" value="1"/>
</dbReference>
<keyword evidence="4" id="KW-0999">Mitochondrion inner membrane</keyword>
<dbReference type="GO" id="GO:0045277">
    <property type="term" value="C:respiratory chain complex IV"/>
    <property type="evidence" value="ECO:0007669"/>
    <property type="project" value="InterPro"/>
</dbReference>
<sequence length="80" mass="9018">MLTRAAIPFARAVRKCHQNAPVKFTGQTPTGFIHDGWANARTPFSVTNKWLFATKAIVILTVGFWAPFIVVEYQLRKANQ</sequence>
<proteinExistence type="inferred from homology"/>
<evidence type="ECO:0000256" key="2">
    <source>
        <dbReference type="ARBA" id="ARBA00004673"/>
    </source>
</evidence>
<comment type="similarity">
    <text evidence="3">Belongs to the cytochrome c oxidase VIIc family.</text>
</comment>
<comment type="pathway">
    <text evidence="2">Energy metabolism; oxidative phosphorylation.</text>
</comment>
<dbReference type="Pfam" id="PF02935">
    <property type="entry name" value="COX7C"/>
    <property type="match status" value="1"/>
</dbReference>
<name>A0A7I4Y0I2_HAECO</name>
<dbReference type="SUPFAM" id="SSF81427">
    <property type="entry name" value="Mitochondrial cytochrome c oxidase subunit VIIc (aka VIIIa)"/>
    <property type="match status" value="1"/>
</dbReference>
<keyword evidence="5" id="KW-0496">Mitochondrion</keyword>
<keyword evidence="6 7" id="KW-0472">Membrane</keyword>